<accession>A0AAN6TEM5</accession>
<organism evidence="3 4">
    <name type="scientific">Canariomyces notabilis</name>
    <dbReference type="NCBI Taxonomy" id="2074819"/>
    <lineage>
        <taxon>Eukaryota</taxon>
        <taxon>Fungi</taxon>
        <taxon>Dikarya</taxon>
        <taxon>Ascomycota</taxon>
        <taxon>Pezizomycotina</taxon>
        <taxon>Sordariomycetes</taxon>
        <taxon>Sordariomycetidae</taxon>
        <taxon>Sordariales</taxon>
        <taxon>Chaetomiaceae</taxon>
        <taxon>Canariomyces</taxon>
    </lineage>
</organism>
<evidence type="ECO:0000313" key="3">
    <source>
        <dbReference type="EMBL" id="KAK4113014.1"/>
    </source>
</evidence>
<dbReference type="RefSeq" id="XP_064670584.1">
    <property type="nucleotide sequence ID" value="XM_064813593.1"/>
</dbReference>
<keyword evidence="4" id="KW-1185">Reference proteome</keyword>
<evidence type="ECO:0000259" key="2">
    <source>
        <dbReference type="Pfam" id="PF24870"/>
    </source>
</evidence>
<name>A0AAN6TEM5_9PEZI</name>
<protein>
    <recommendedName>
        <fullName evidence="2">DUF7735 domain-containing protein</fullName>
    </recommendedName>
</protein>
<feature type="chain" id="PRO_5042874897" description="DUF7735 domain-containing protein" evidence="1">
    <location>
        <begin position="19"/>
        <end position="185"/>
    </location>
</feature>
<sequence>MRLAVPFLGLLATAQVQAYLDVGHLIARQTSVPEVEDMGDCISAIMEVAGSAPFPPPEIIDVMTSFYMTATGVTDYQCGWQTALPGDLVDDWYSYQSRVLDWYSASSAELNSALQHCPAGYESSAGPCSKSISGLAAPVPATGTAGGNGGSGGGATSKNAAPKETGYVVFTGAAVAGLLGVVAAL</sequence>
<gene>
    <name evidence="3" type="ORF">N656DRAFT_768007</name>
</gene>
<dbReference type="AlphaFoldDB" id="A0AAN6TEM5"/>
<dbReference type="Proteomes" id="UP001302812">
    <property type="component" value="Unassembled WGS sequence"/>
</dbReference>
<comment type="caution">
    <text evidence="3">The sequence shown here is derived from an EMBL/GenBank/DDBJ whole genome shotgun (WGS) entry which is preliminary data.</text>
</comment>
<feature type="domain" description="DUF7735" evidence="2">
    <location>
        <begin position="77"/>
        <end position="123"/>
    </location>
</feature>
<feature type="signal peptide" evidence="1">
    <location>
        <begin position="1"/>
        <end position="18"/>
    </location>
</feature>
<dbReference type="InterPro" id="IPR056637">
    <property type="entry name" value="DUF7735"/>
</dbReference>
<dbReference type="EMBL" id="MU853340">
    <property type="protein sequence ID" value="KAK4113014.1"/>
    <property type="molecule type" value="Genomic_DNA"/>
</dbReference>
<evidence type="ECO:0000313" key="4">
    <source>
        <dbReference type="Proteomes" id="UP001302812"/>
    </source>
</evidence>
<reference evidence="3" key="1">
    <citation type="journal article" date="2023" name="Mol. Phylogenet. Evol.">
        <title>Genome-scale phylogeny and comparative genomics of the fungal order Sordariales.</title>
        <authorList>
            <person name="Hensen N."/>
            <person name="Bonometti L."/>
            <person name="Westerberg I."/>
            <person name="Brannstrom I.O."/>
            <person name="Guillou S."/>
            <person name="Cros-Aarteil S."/>
            <person name="Calhoun S."/>
            <person name="Haridas S."/>
            <person name="Kuo A."/>
            <person name="Mondo S."/>
            <person name="Pangilinan J."/>
            <person name="Riley R."/>
            <person name="LaButti K."/>
            <person name="Andreopoulos B."/>
            <person name="Lipzen A."/>
            <person name="Chen C."/>
            <person name="Yan M."/>
            <person name="Daum C."/>
            <person name="Ng V."/>
            <person name="Clum A."/>
            <person name="Steindorff A."/>
            <person name="Ohm R.A."/>
            <person name="Martin F."/>
            <person name="Silar P."/>
            <person name="Natvig D.O."/>
            <person name="Lalanne C."/>
            <person name="Gautier V."/>
            <person name="Ament-Velasquez S.L."/>
            <person name="Kruys A."/>
            <person name="Hutchinson M.I."/>
            <person name="Powell A.J."/>
            <person name="Barry K."/>
            <person name="Miller A.N."/>
            <person name="Grigoriev I.V."/>
            <person name="Debuchy R."/>
            <person name="Gladieux P."/>
            <person name="Hiltunen Thoren M."/>
            <person name="Johannesson H."/>
        </authorList>
    </citation>
    <scope>NUCLEOTIDE SEQUENCE</scope>
    <source>
        <strain evidence="3">CBS 508.74</strain>
    </source>
</reference>
<dbReference type="GeneID" id="89937718"/>
<proteinExistence type="predicted"/>
<reference evidence="3" key="2">
    <citation type="submission" date="2023-05" db="EMBL/GenBank/DDBJ databases">
        <authorList>
            <consortium name="Lawrence Berkeley National Laboratory"/>
            <person name="Steindorff A."/>
            <person name="Hensen N."/>
            <person name="Bonometti L."/>
            <person name="Westerberg I."/>
            <person name="Brannstrom I.O."/>
            <person name="Guillou S."/>
            <person name="Cros-Aarteil S."/>
            <person name="Calhoun S."/>
            <person name="Haridas S."/>
            <person name="Kuo A."/>
            <person name="Mondo S."/>
            <person name="Pangilinan J."/>
            <person name="Riley R."/>
            <person name="Labutti K."/>
            <person name="Andreopoulos B."/>
            <person name="Lipzen A."/>
            <person name="Chen C."/>
            <person name="Yanf M."/>
            <person name="Daum C."/>
            <person name="Ng V."/>
            <person name="Clum A."/>
            <person name="Ohm R."/>
            <person name="Martin F."/>
            <person name="Silar P."/>
            <person name="Natvig D."/>
            <person name="Lalanne C."/>
            <person name="Gautier V."/>
            <person name="Ament-Velasquez S.L."/>
            <person name="Kruys A."/>
            <person name="Hutchinson M.I."/>
            <person name="Powell A.J."/>
            <person name="Barry K."/>
            <person name="Miller A.N."/>
            <person name="Grigoriev I.V."/>
            <person name="Debuchy R."/>
            <person name="Gladieux P."/>
            <person name="Thoren M.H."/>
            <person name="Johannesson H."/>
        </authorList>
    </citation>
    <scope>NUCLEOTIDE SEQUENCE</scope>
    <source>
        <strain evidence="3">CBS 508.74</strain>
    </source>
</reference>
<dbReference type="Pfam" id="PF24870">
    <property type="entry name" value="DUF7735"/>
    <property type="match status" value="1"/>
</dbReference>
<evidence type="ECO:0000256" key="1">
    <source>
        <dbReference type="SAM" id="SignalP"/>
    </source>
</evidence>
<keyword evidence="1" id="KW-0732">Signal</keyword>